<dbReference type="GO" id="GO:0004867">
    <property type="term" value="F:serine-type endopeptidase inhibitor activity"/>
    <property type="evidence" value="ECO:0007669"/>
    <property type="project" value="UniProtKB-KW"/>
</dbReference>
<keyword evidence="2" id="KW-0646">Protease inhibitor</keyword>
<dbReference type="Gene3D" id="3.30.497.10">
    <property type="entry name" value="Antithrombin, subunit I, domain 2"/>
    <property type="match status" value="1"/>
</dbReference>
<dbReference type="InterPro" id="IPR036186">
    <property type="entry name" value="Serpin_sf"/>
</dbReference>
<dbReference type="PANTHER" id="PTHR11461">
    <property type="entry name" value="SERINE PROTEASE INHIBITOR, SERPIN"/>
    <property type="match status" value="1"/>
</dbReference>
<evidence type="ECO:0000256" key="5">
    <source>
        <dbReference type="SAM" id="SignalP"/>
    </source>
</evidence>
<dbReference type="PANTHER" id="PTHR11461:SF211">
    <property type="entry name" value="GH10112P-RELATED"/>
    <property type="match status" value="1"/>
</dbReference>
<accession>A0A922CVP6</accession>
<evidence type="ECO:0000256" key="2">
    <source>
        <dbReference type="ARBA" id="ARBA00022690"/>
    </source>
</evidence>
<dbReference type="EMBL" id="JH668657">
    <property type="protein sequence ID" value="KAG6460146.1"/>
    <property type="molecule type" value="Genomic_DNA"/>
</dbReference>
<evidence type="ECO:0000256" key="3">
    <source>
        <dbReference type="ARBA" id="ARBA00022900"/>
    </source>
</evidence>
<dbReference type="InterPro" id="IPR042185">
    <property type="entry name" value="Serpin_sf_2"/>
</dbReference>
<evidence type="ECO:0000256" key="1">
    <source>
        <dbReference type="ARBA" id="ARBA00009500"/>
    </source>
</evidence>
<keyword evidence="3" id="KW-0722">Serine protease inhibitor</keyword>
<dbReference type="InterPro" id="IPR000215">
    <property type="entry name" value="Serpin_fam"/>
</dbReference>
<dbReference type="Proteomes" id="UP000791440">
    <property type="component" value="Unassembled WGS sequence"/>
</dbReference>
<evidence type="ECO:0000313" key="8">
    <source>
        <dbReference type="Proteomes" id="UP000791440"/>
    </source>
</evidence>
<keyword evidence="8" id="KW-1185">Reference proteome</keyword>
<evidence type="ECO:0000313" key="7">
    <source>
        <dbReference type="EMBL" id="KAG6460147.1"/>
    </source>
</evidence>
<evidence type="ECO:0000256" key="4">
    <source>
        <dbReference type="RuleBase" id="RU000411"/>
    </source>
</evidence>
<dbReference type="EMBL" id="JH668657">
    <property type="protein sequence ID" value="KAG6460147.1"/>
    <property type="molecule type" value="Genomic_DNA"/>
</dbReference>
<reference evidence="7" key="2">
    <citation type="submission" date="2020-12" db="EMBL/GenBank/DDBJ databases">
        <authorList>
            <person name="Kanost M."/>
        </authorList>
    </citation>
    <scope>NUCLEOTIDE SEQUENCE</scope>
</reference>
<evidence type="ECO:0000259" key="6">
    <source>
        <dbReference type="SMART" id="SM00093"/>
    </source>
</evidence>
<comment type="caution">
    <text evidence="7">The sequence shown here is derived from an EMBL/GenBank/DDBJ whole genome shotgun (WGS) entry which is preliminary data.</text>
</comment>
<dbReference type="SUPFAM" id="SSF56574">
    <property type="entry name" value="Serpins"/>
    <property type="match status" value="1"/>
</dbReference>
<dbReference type="Gene3D" id="2.30.39.10">
    <property type="entry name" value="Alpha-1-antitrypsin, domain 1"/>
    <property type="match status" value="1"/>
</dbReference>
<dbReference type="SMART" id="SM00093">
    <property type="entry name" value="SERPIN"/>
    <property type="match status" value="1"/>
</dbReference>
<dbReference type="AlphaFoldDB" id="A0A922CVP6"/>
<dbReference type="InterPro" id="IPR042178">
    <property type="entry name" value="Serpin_sf_1"/>
</dbReference>
<dbReference type="Pfam" id="PF00079">
    <property type="entry name" value="Serpin"/>
    <property type="match status" value="1"/>
</dbReference>
<organism evidence="7 8">
    <name type="scientific">Manduca sexta</name>
    <name type="common">Tobacco hawkmoth</name>
    <name type="synonym">Tobacco hornworm</name>
    <dbReference type="NCBI Taxonomy" id="7130"/>
    <lineage>
        <taxon>Eukaryota</taxon>
        <taxon>Metazoa</taxon>
        <taxon>Ecdysozoa</taxon>
        <taxon>Arthropoda</taxon>
        <taxon>Hexapoda</taxon>
        <taxon>Insecta</taxon>
        <taxon>Pterygota</taxon>
        <taxon>Neoptera</taxon>
        <taxon>Endopterygota</taxon>
        <taxon>Lepidoptera</taxon>
        <taxon>Glossata</taxon>
        <taxon>Ditrysia</taxon>
        <taxon>Bombycoidea</taxon>
        <taxon>Sphingidae</taxon>
        <taxon>Sphinginae</taxon>
        <taxon>Sphingini</taxon>
        <taxon>Manduca</taxon>
    </lineage>
</organism>
<feature type="domain" description="Serpin" evidence="6">
    <location>
        <begin position="49"/>
        <end position="397"/>
    </location>
</feature>
<gene>
    <name evidence="7" type="ORF">O3G_MSEX011800</name>
</gene>
<proteinExistence type="inferred from homology"/>
<dbReference type="GO" id="GO:0005615">
    <property type="term" value="C:extracellular space"/>
    <property type="evidence" value="ECO:0007669"/>
    <property type="project" value="InterPro"/>
</dbReference>
<sequence>MAGLLPFLILFNIAIFVQAFSDHKQCNKYDEPIDIRIRNINTKLTGECLYGMNKREPRKSHMTSLPFILTTLSQLYLFSGEPTTSEIGNVLNIRNAEEVKFFFPAAIKKFNSKGVNEITWKIKVYVNNSRIYTKEFEESYEKYFFGQVDHVDFSKRCEAARDINNWFDCQISDPGVKMLPCEAVKKHVGMVFANTYKVEADLFSSFKPLCVKKLPFHLSESQTFEVPALYGIGMVKYGRIGSYGHGYRIQLKNSPNSLLLVKGNVPKLLELFRDQKIFDAFLERLIDTNMTLTFPHLNVKGGTDFVSHFEALGVLFSLFKPHGGEFNHVFKNNDSVYISNLLQKNSIKVNEGLKQCDPDSQEDSEEYDLPNHVIDGPFLYIFLCDKSSPMLSGTCYGDCHSGRTC</sequence>
<feature type="chain" id="PRO_5038276861" description="Serpin domain-containing protein" evidence="5">
    <location>
        <begin position="20"/>
        <end position="405"/>
    </location>
</feature>
<feature type="signal peptide" evidence="5">
    <location>
        <begin position="1"/>
        <end position="19"/>
    </location>
</feature>
<name>A0A922CVP6_MANSE</name>
<comment type="similarity">
    <text evidence="1 4">Belongs to the serpin family.</text>
</comment>
<keyword evidence="5" id="KW-0732">Signal</keyword>
<protein>
    <recommendedName>
        <fullName evidence="6">Serpin domain-containing protein</fullName>
    </recommendedName>
</protein>
<reference evidence="7" key="1">
    <citation type="journal article" date="2016" name="Insect Biochem. Mol. Biol.">
        <title>Multifaceted biological insights from a draft genome sequence of the tobacco hornworm moth, Manduca sexta.</title>
        <authorList>
            <person name="Kanost M.R."/>
            <person name="Arrese E.L."/>
            <person name="Cao X."/>
            <person name="Chen Y.R."/>
            <person name="Chellapilla S."/>
            <person name="Goldsmith M.R."/>
            <person name="Grosse-Wilde E."/>
            <person name="Heckel D.G."/>
            <person name="Herndon N."/>
            <person name="Jiang H."/>
            <person name="Papanicolaou A."/>
            <person name="Qu J."/>
            <person name="Soulages J.L."/>
            <person name="Vogel H."/>
            <person name="Walters J."/>
            <person name="Waterhouse R.M."/>
            <person name="Ahn S.J."/>
            <person name="Almeida F.C."/>
            <person name="An C."/>
            <person name="Aqrawi P."/>
            <person name="Bretschneider A."/>
            <person name="Bryant W.B."/>
            <person name="Bucks S."/>
            <person name="Chao H."/>
            <person name="Chevignon G."/>
            <person name="Christen J.M."/>
            <person name="Clarke D.F."/>
            <person name="Dittmer N.T."/>
            <person name="Ferguson L.C.F."/>
            <person name="Garavelou S."/>
            <person name="Gordon K.H.J."/>
            <person name="Gunaratna R.T."/>
            <person name="Han Y."/>
            <person name="Hauser F."/>
            <person name="He Y."/>
            <person name="Heidel-Fischer H."/>
            <person name="Hirsh A."/>
            <person name="Hu Y."/>
            <person name="Jiang H."/>
            <person name="Kalra D."/>
            <person name="Klinner C."/>
            <person name="Konig C."/>
            <person name="Kovar C."/>
            <person name="Kroll A.R."/>
            <person name="Kuwar S.S."/>
            <person name="Lee S.L."/>
            <person name="Lehman R."/>
            <person name="Li K."/>
            <person name="Li Z."/>
            <person name="Liang H."/>
            <person name="Lovelace S."/>
            <person name="Lu Z."/>
            <person name="Mansfield J.H."/>
            <person name="McCulloch K.J."/>
            <person name="Mathew T."/>
            <person name="Morton B."/>
            <person name="Muzny D.M."/>
            <person name="Neunemann D."/>
            <person name="Ongeri F."/>
            <person name="Pauchet Y."/>
            <person name="Pu L.L."/>
            <person name="Pyrousis I."/>
            <person name="Rao X.J."/>
            <person name="Redding A."/>
            <person name="Roesel C."/>
            <person name="Sanchez-Gracia A."/>
            <person name="Schaack S."/>
            <person name="Shukla A."/>
            <person name="Tetreau G."/>
            <person name="Wang Y."/>
            <person name="Xiong G.H."/>
            <person name="Traut W."/>
            <person name="Walsh T.K."/>
            <person name="Worley K.C."/>
            <person name="Wu D."/>
            <person name="Wu W."/>
            <person name="Wu Y.Q."/>
            <person name="Zhang X."/>
            <person name="Zou Z."/>
            <person name="Zucker H."/>
            <person name="Briscoe A.D."/>
            <person name="Burmester T."/>
            <person name="Clem R.J."/>
            <person name="Feyereisen R."/>
            <person name="Grimmelikhuijzen C.J.P."/>
            <person name="Hamodrakas S.J."/>
            <person name="Hansson B.S."/>
            <person name="Huguet E."/>
            <person name="Jermiin L.S."/>
            <person name="Lan Q."/>
            <person name="Lehman H.K."/>
            <person name="Lorenzen M."/>
            <person name="Merzendorfer H."/>
            <person name="Michalopoulos I."/>
            <person name="Morton D.B."/>
            <person name="Muthukrishnan S."/>
            <person name="Oakeshott J.G."/>
            <person name="Palmer W."/>
            <person name="Park Y."/>
            <person name="Passarelli A.L."/>
            <person name="Rozas J."/>
            <person name="Schwartz L.M."/>
            <person name="Smith W."/>
            <person name="Southgate A."/>
            <person name="Vilcinskas A."/>
            <person name="Vogt R."/>
            <person name="Wang P."/>
            <person name="Werren J."/>
            <person name="Yu X.Q."/>
            <person name="Zhou J.J."/>
            <person name="Brown S.J."/>
            <person name="Scherer S.E."/>
            <person name="Richards S."/>
            <person name="Blissard G.W."/>
        </authorList>
    </citation>
    <scope>NUCLEOTIDE SEQUENCE</scope>
</reference>
<dbReference type="InterPro" id="IPR023796">
    <property type="entry name" value="Serpin_dom"/>
</dbReference>